<dbReference type="EMBL" id="JAMPLM010000026">
    <property type="protein sequence ID" value="MEP1061095.1"/>
    <property type="molecule type" value="Genomic_DNA"/>
</dbReference>
<dbReference type="InterPro" id="IPR014044">
    <property type="entry name" value="CAP_dom"/>
</dbReference>
<dbReference type="InterPro" id="IPR035940">
    <property type="entry name" value="CAP_sf"/>
</dbReference>
<organism evidence="2 3">
    <name type="scientific">Stenomitos frigidus AS-A4</name>
    <dbReference type="NCBI Taxonomy" id="2933935"/>
    <lineage>
        <taxon>Bacteria</taxon>
        <taxon>Bacillati</taxon>
        <taxon>Cyanobacteriota</taxon>
        <taxon>Cyanophyceae</taxon>
        <taxon>Leptolyngbyales</taxon>
        <taxon>Leptolyngbyaceae</taxon>
        <taxon>Stenomitos</taxon>
    </lineage>
</organism>
<evidence type="ECO:0000313" key="2">
    <source>
        <dbReference type="EMBL" id="MEP1061095.1"/>
    </source>
</evidence>
<name>A0ABV0KRU8_9CYAN</name>
<dbReference type="PANTHER" id="PTHR31157">
    <property type="entry name" value="SCP DOMAIN-CONTAINING PROTEIN"/>
    <property type="match status" value="1"/>
</dbReference>
<keyword evidence="3" id="KW-1185">Reference proteome</keyword>
<dbReference type="Pfam" id="PF00188">
    <property type="entry name" value="CAP"/>
    <property type="match status" value="1"/>
</dbReference>
<accession>A0ABV0KRU8</accession>
<dbReference type="PANTHER" id="PTHR31157:SF1">
    <property type="entry name" value="SCP DOMAIN-CONTAINING PROTEIN"/>
    <property type="match status" value="1"/>
</dbReference>
<evidence type="ECO:0000259" key="1">
    <source>
        <dbReference type="Pfam" id="PF00188"/>
    </source>
</evidence>
<protein>
    <submittedName>
        <fullName evidence="2">CAP domain-containing protein</fullName>
    </submittedName>
</protein>
<reference evidence="2 3" key="1">
    <citation type="submission" date="2022-04" db="EMBL/GenBank/DDBJ databases">
        <title>Positive selection, recombination, and allopatry shape intraspecific diversity of widespread and dominant cyanobacteria.</title>
        <authorList>
            <person name="Wei J."/>
            <person name="Shu W."/>
            <person name="Hu C."/>
        </authorList>
    </citation>
    <scope>NUCLEOTIDE SEQUENCE [LARGE SCALE GENOMIC DNA]</scope>
    <source>
        <strain evidence="2 3">AS-A4</strain>
    </source>
</reference>
<sequence length="184" mass="20619">MVAARFMQVLGLMALSSLPTVIAISAVAEQVPALFRRSQPTSQVLPTTEAAEPSIPALEHAVYEQINQHRAILGLAPLRLDTRISIAARSHSQNMADRRIPFGHSNFRQRVLALDRLVPSRRISENVAYMFTHRETAKRVVQGWLRSPAHRPSIEGREYRLTGVGVARGERGAFYVTQIYIRPD</sequence>
<feature type="domain" description="SCP" evidence="1">
    <location>
        <begin position="64"/>
        <end position="180"/>
    </location>
</feature>
<dbReference type="SUPFAM" id="SSF55797">
    <property type="entry name" value="PR-1-like"/>
    <property type="match status" value="1"/>
</dbReference>
<dbReference type="RefSeq" id="WP_190449873.1">
    <property type="nucleotide sequence ID" value="NZ_JAMPLM010000026.1"/>
</dbReference>
<dbReference type="Gene3D" id="3.40.33.10">
    <property type="entry name" value="CAP"/>
    <property type="match status" value="1"/>
</dbReference>
<dbReference type="CDD" id="cd05379">
    <property type="entry name" value="CAP_bacterial"/>
    <property type="match status" value="1"/>
</dbReference>
<proteinExistence type="predicted"/>
<evidence type="ECO:0000313" key="3">
    <source>
        <dbReference type="Proteomes" id="UP001476950"/>
    </source>
</evidence>
<gene>
    <name evidence="2" type="ORF">NDI38_21930</name>
</gene>
<comment type="caution">
    <text evidence="2">The sequence shown here is derived from an EMBL/GenBank/DDBJ whole genome shotgun (WGS) entry which is preliminary data.</text>
</comment>
<dbReference type="Proteomes" id="UP001476950">
    <property type="component" value="Unassembled WGS sequence"/>
</dbReference>